<organism evidence="1 2">
    <name type="scientific">Pristionchus pacificus</name>
    <name type="common">Parasitic nematode worm</name>
    <dbReference type="NCBI Taxonomy" id="54126"/>
    <lineage>
        <taxon>Eukaryota</taxon>
        <taxon>Metazoa</taxon>
        <taxon>Ecdysozoa</taxon>
        <taxon>Nematoda</taxon>
        <taxon>Chromadorea</taxon>
        <taxon>Rhabditida</taxon>
        <taxon>Rhabditina</taxon>
        <taxon>Diplogasteromorpha</taxon>
        <taxon>Diplogasteroidea</taxon>
        <taxon>Neodiplogasteridae</taxon>
        <taxon>Pristionchus</taxon>
    </lineage>
</organism>
<evidence type="ECO:0000313" key="1">
    <source>
        <dbReference type="EnsemblMetazoa" id="PPA44165.1"/>
    </source>
</evidence>
<protein>
    <submittedName>
        <fullName evidence="1">Uncharacterized protein</fullName>
    </submittedName>
</protein>
<evidence type="ECO:0000313" key="2">
    <source>
        <dbReference type="Proteomes" id="UP000005239"/>
    </source>
</evidence>
<dbReference type="EnsemblMetazoa" id="PPA44165.1">
    <property type="protein sequence ID" value="PPA44165.1"/>
    <property type="gene ID" value="WBGene00282534"/>
</dbReference>
<accession>A0A8R1V1Z2</accession>
<reference evidence="2" key="1">
    <citation type="journal article" date="2008" name="Nat. Genet.">
        <title>The Pristionchus pacificus genome provides a unique perspective on nematode lifestyle and parasitism.</title>
        <authorList>
            <person name="Dieterich C."/>
            <person name="Clifton S.W."/>
            <person name="Schuster L.N."/>
            <person name="Chinwalla A."/>
            <person name="Delehaunty K."/>
            <person name="Dinkelacker I."/>
            <person name="Fulton L."/>
            <person name="Fulton R."/>
            <person name="Godfrey J."/>
            <person name="Minx P."/>
            <person name="Mitreva M."/>
            <person name="Roeseler W."/>
            <person name="Tian H."/>
            <person name="Witte H."/>
            <person name="Yang S.P."/>
            <person name="Wilson R.K."/>
            <person name="Sommer R.J."/>
        </authorList>
    </citation>
    <scope>NUCLEOTIDE SEQUENCE [LARGE SCALE GENOMIC DNA]</scope>
    <source>
        <strain evidence="2">PS312</strain>
    </source>
</reference>
<accession>A0A2A6CVG1</accession>
<dbReference type="Proteomes" id="UP000005239">
    <property type="component" value="Unassembled WGS sequence"/>
</dbReference>
<name>A0A2A6CVG1_PRIPA</name>
<gene>
    <name evidence="1" type="primary">WBGene00282534</name>
</gene>
<dbReference type="AlphaFoldDB" id="A0A2A6CVG1"/>
<proteinExistence type="predicted"/>
<sequence>MDIEDNKKDEQQFFDQNMDESHTDGRNGIPVGTSLRKIRSKSLLVTDQLAAVQSMISIAHSIHSESGVDALYVQQMLAESINPRFITLIGSHKPKTLLKGLELIENQLLTEHEEALTISAYSQRVDATMNYIPGSYSSPISFPQSAVNLTASTEPNSYNNRVTQ</sequence>
<keyword evidence="2" id="KW-1185">Reference proteome</keyword>
<reference evidence="1" key="2">
    <citation type="submission" date="2022-06" db="UniProtKB">
        <authorList>
            <consortium name="EnsemblMetazoa"/>
        </authorList>
    </citation>
    <scope>IDENTIFICATION</scope>
    <source>
        <strain evidence="1">PS312</strain>
    </source>
</reference>